<organism evidence="1">
    <name type="scientific">Arundo donax</name>
    <name type="common">Giant reed</name>
    <name type="synonym">Donax arundinaceus</name>
    <dbReference type="NCBI Taxonomy" id="35708"/>
    <lineage>
        <taxon>Eukaryota</taxon>
        <taxon>Viridiplantae</taxon>
        <taxon>Streptophyta</taxon>
        <taxon>Embryophyta</taxon>
        <taxon>Tracheophyta</taxon>
        <taxon>Spermatophyta</taxon>
        <taxon>Magnoliopsida</taxon>
        <taxon>Liliopsida</taxon>
        <taxon>Poales</taxon>
        <taxon>Poaceae</taxon>
        <taxon>PACMAD clade</taxon>
        <taxon>Arundinoideae</taxon>
        <taxon>Arundineae</taxon>
        <taxon>Arundo</taxon>
    </lineage>
</organism>
<sequence>MWDQAWKCTSVVFLSCSPQLNVAFMLFECLLIRPFFLSLDNVALLTFKCLDKSSNVVLFETGISRSTSRLIWTPLRPQCDLLLETSMAIPCWKQCLARCHMRRTVRGLTENDHATSCTISCVSLPLVLVHLQTRASYSCFRLSFGSSFLQTY</sequence>
<reference evidence="1" key="2">
    <citation type="journal article" date="2015" name="Data Brief">
        <title>Shoot transcriptome of the giant reed, Arundo donax.</title>
        <authorList>
            <person name="Barrero R.A."/>
            <person name="Guerrero F.D."/>
            <person name="Moolhuijzen P."/>
            <person name="Goolsby J.A."/>
            <person name="Tidwell J."/>
            <person name="Bellgard S.E."/>
            <person name="Bellgard M.I."/>
        </authorList>
    </citation>
    <scope>NUCLEOTIDE SEQUENCE</scope>
    <source>
        <tissue evidence="1">Shoot tissue taken approximately 20 cm above the soil surface</tissue>
    </source>
</reference>
<evidence type="ECO:0000313" key="1">
    <source>
        <dbReference type="EMBL" id="JAE21352.1"/>
    </source>
</evidence>
<reference evidence="1" key="1">
    <citation type="submission" date="2014-09" db="EMBL/GenBank/DDBJ databases">
        <authorList>
            <person name="Magalhaes I.L.F."/>
            <person name="Oliveira U."/>
            <person name="Santos F.R."/>
            <person name="Vidigal T.H.D.A."/>
            <person name="Brescovit A.D."/>
            <person name="Santos A.J."/>
        </authorList>
    </citation>
    <scope>NUCLEOTIDE SEQUENCE</scope>
    <source>
        <tissue evidence="1">Shoot tissue taken approximately 20 cm above the soil surface</tissue>
    </source>
</reference>
<name>A0A0A9GA45_ARUDO</name>
<accession>A0A0A9GA45</accession>
<proteinExistence type="predicted"/>
<dbReference type="AlphaFoldDB" id="A0A0A9GA45"/>
<dbReference type="EMBL" id="GBRH01176544">
    <property type="protein sequence ID" value="JAE21352.1"/>
    <property type="molecule type" value="Transcribed_RNA"/>
</dbReference>
<protein>
    <submittedName>
        <fullName evidence="1">Hus1-like protein</fullName>
    </submittedName>
</protein>